<evidence type="ECO:0000256" key="2">
    <source>
        <dbReference type="ARBA" id="ARBA00004498"/>
    </source>
</evidence>
<feature type="region of interest" description="Disordered" evidence="15">
    <location>
        <begin position="813"/>
        <end position="882"/>
    </location>
</feature>
<dbReference type="InterPro" id="IPR018097">
    <property type="entry name" value="EGF_Ca-bd_CS"/>
</dbReference>
<dbReference type="InterPro" id="IPR016187">
    <property type="entry name" value="CTDL_fold"/>
</dbReference>
<dbReference type="GO" id="GO:0010001">
    <property type="term" value="P:glial cell differentiation"/>
    <property type="evidence" value="ECO:0007669"/>
    <property type="project" value="TreeGrafter"/>
</dbReference>
<dbReference type="PaxDb" id="8022-A0A060YN93"/>
<feature type="compositionally biased region" description="Polar residues" evidence="15">
    <location>
        <begin position="97"/>
        <end position="110"/>
    </location>
</feature>
<dbReference type="PROSITE" id="PS00615">
    <property type="entry name" value="C_TYPE_LECTIN_1"/>
    <property type="match status" value="1"/>
</dbReference>
<feature type="domain" description="Sushi" evidence="18">
    <location>
        <begin position="1162"/>
        <end position="1222"/>
    </location>
</feature>
<dbReference type="InterPro" id="IPR033987">
    <property type="entry name" value="CSPG_CTLD"/>
</dbReference>
<feature type="region of interest" description="Disordered" evidence="15">
    <location>
        <begin position="741"/>
        <end position="796"/>
    </location>
</feature>
<dbReference type="GO" id="GO:0005540">
    <property type="term" value="F:hyaluronic acid binding"/>
    <property type="evidence" value="ECO:0007669"/>
    <property type="project" value="UniProtKB-KW"/>
</dbReference>
<feature type="compositionally biased region" description="Polar residues" evidence="15">
    <location>
        <begin position="868"/>
        <end position="881"/>
    </location>
</feature>
<feature type="domain" description="C-type lectin" evidence="17">
    <location>
        <begin position="1031"/>
        <end position="1145"/>
    </location>
</feature>
<feature type="compositionally biased region" description="Low complexity" evidence="15">
    <location>
        <begin position="580"/>
        <end position="591"/>
    </location>
</feature>
<evidence type="ECO:0000256" key="12">
    <source>
        <dbReference type="ARBA" id="ARBA00044266"/>
    </source>
</evidence>
<feature type="compositionally biased region" description="Polar residues" evidence="15">
    <location>
        <begin position="255"/>
        <end position="268"/>
    </location>
</feature>
<dbReference type="GO" id="GO:0045202">
    <property type="term" value="C:synapse"/>
    <property type="evidence" value="ECO:0007669"/>
    <property type="project" value="TreeGrafter"/>
</dbReference>
<dbReference type="SMART" id="SM00179">
    <property type="entry name" value="EGF_CA"/>
    <property type="match status" value="2"/>
</dbReference>
<dbReference type="PROSITE" id="PS01187">
    <property type="entry name" value="EGF_CA"/>
    <property type="match status" value="1"/>
</dbReference>
<dbReference type="GO" id="GO:0005615">
    <property type="term" value="C:extracellular space"/>
    <property type="evidence" value="ECO:0007669"/>
    <property type="project" value="TreeGrafter"/>
</dbReference>
<dbReference type="CDD" id="cd03588">
    <property type="entry name" value="CLECT_CSPGs"/>
    <property type="match status" value="1"/>
</dbReference>
<dbReference type="CDD" id="cd00054">
    <property type="entry name" value="EGF_CA"/>
    <property type="match status" value="2"/>
</dbReference>
<evidence type="ECO:0000256" key="15">
    <source>
        <dbReference type="SAM" id="MobiDB-lite"/>
    </source>
</evidence>
<gene>
    <name evidence="19" type="ORF">GSONMT00034823001</name>
</gene>
<dbReference type="SUPFAM" id="SSF56436">
    <property type="entry name" value="C-type lectin-like"/>
    <property type="match status" value="1"/>
</dbReference>
<dbReference type="InterPro" id="IPR001881">
    <property type="entry name" value="EGF-like_Ca-bd_dom"/>
</dbReference>
<feature type="compositionally biased region" description="Basic and acidic residues" evidence="15">
    <location>
        <begin position="592"/>
        <end position="606"/>
    </location>
</feature>
<feature type="compositionally biased region" description="Polar residues" evidence="15">
    <location>
        <begin position="608"/>
        <end position="623"/>
    </location>
</feature>
<keyword evidence="8" id="KW-0325">Glycoprotein</keyword>
<dbReference type="GO" id="GO:0005509">
    <property type="term" value="F:calcium ion binding"/>
    <property type="evidence" value="ECO:0007669"/>
    <property type="project" value="InterPro"/>
</dbReference>
<feature type="compositionally biased region" description="Polar residues" evidence="15">
    <location>
        <begin position="561"/>
        <end position="579"/>
    </location>
</feature>
<dbReference type="FunFam" id="2.10.70.10:FF:000003">
    <property type="entry name" value="Versican core protein"/>
    <property type="match status" value="1"/>
</dbReference>
<feature type="disulfide bond" evidence="13">
    <location>
        <begin position="1008"/>
        <end position="1017"/>
    </location>
</feature>
<dbReference type="EMBL" id="FR910725">
    <property type="protein sequence ID" value="CDQ90600.1"/>
    <property type="molecule type" value="Genomic_DNA"/>
</dbReference>
<dbReference type="InterPro" id="IPR016186">
    <property type="entry name" value="C-type_lectin-like/link_sf"/>
</dbReference>
<keyword evidence="7 13" id="KW-1015">Disulfide bond</keyword>
<dbReference type="InterPro" id="IPR001304">
    <property type="entry name" value="C-type_lectin-like"/>
</dbReference>
<dbReference type="InterPro" id="IPR000742">
    <property type="entry name" value="EGF"/>
</dbReference>
<dbReference type="InterPro" id="IPR000152">
    <property type="entry name" value="EGF-type_Asp/Asn_hydroxyl_site"/>
</dbReference>
<feature type="disulfide bond" evidence="14">
    <location>
        <begin position="1193"/>
        <end position="1220"/>
    </location>
</feature>
<dbReference type="InterPro" id="IPR000436">
    <property type="entry name" value="Sushi_SCR_CCP_dom"/>
</dbReference>
<comment type="caution">
    <text evidence="13">Lacks conserved residue(s) required for the propagation of feature annotation.</text>
</comment>
<evidence type="ECO:0000259" key="16">
    <source>
        <dbReference type="PROSITE" id="PS50026"/>
    </source>
</evidence>
<dbReference type="GO" id="GO:0001501">
    <property type="term" value="P:skeletal system development"/>
    <property type="evidence" value="ECO:0007669"/>
    <property type="project" value="TreeGrafter"/>
</dbReference>
<dbReference type="FunFam" id="3.10.100.10:FF:000003">
    <property type="entry name" value="Versican core protein"/>
    <property type="match status" value="1"/>
</dbReference>
<dbReference type="Pfam" id="PF00084">
    <property type="entry name" value="Sushi"/>
    <property type="match status" value="1"/>
</dbReference>
<evidence type="ECO:0000259" key="17">
    <source>
        <dbReference type="PROSITE" id="PS50041"/>
    </source>
</evidence>
<dbReference type="Gene3D" id="3.10.100.10">
    <property type="entry name" value="Mannose-Binding Protein A, subunit A"/>
    <property type="match status" value="1"/>
</dbReference>
<feature type="domain" description="EGF-like" evidence="16">
    <location>
        <begin position="944"/>
        <end position="980"/>
    </location>
</feature>
<dbReference type="SMART" id="SM00181">
    <property type="entry name" value="EGF"/>
    <property type="match status" value="2"/>
</dbReference>
<keyword evidence="5" id="KW-0732">Signal</keyword>
<keyword evidence="3" id="KW-0964">Secreted</keyword>
<evidence type="ECO:0000256" key="5">
    <source>
        <dbReference type="ARBA" id="ARBA00022729"/>
    </source>
</evidence>
<dbReference type="Pfam" id="PF00008">
    <property type="entry name" value="EGF"/>
    <property type="match status" value="1"/>
</dbReference>
<sequence length="1290" mass="140249">MIAEEDVIISIDQFQSTTVGKVITPTEEIDESPKESPTAAVETLEPSVDQAAGLASTSSPYFTAFTYVDMGVSGISAADDDQETSKPEGTVEEAPVETTTKPQYQFTVATDENEIRETESTSESSSNVSSIEITQSHESTSTQSPSMSSTGKPTEASTASFTEQGSGDLTIDSIAEDELREHESSGEDISDVFSKQPASTTAPLLSSPATTKEEFTTLSVSGDATLETAVEVAATLSIGTTAETASNATNTTSSLYSTEKPTTAQQDTATKDSEKTATISATSLFSTEKPSHITTSVSKEIATVESIMTAAANTFSSLHSTEKIAHFETTILEEESSGDLTSDMFTTQSAATPLSPVYGTIFTKESFATTASTSESVSAFTTTRPTVTSSSILTITEDDGSGDQTPDMFTKVSTIATSLDVTSQTTIAIALPSVTAIVEKTTGLIYTLRDEGSGDTAEIIPEESSMTPIVTLIDQTREPMETSATTSDTFTKAPVSTMEFISSYTTVHTSTGQLMEQTGASTHSTHLTSSPMDLEGSGISKTEDDQETTQAEDDEGHVSPDTETPISPDATQPPATVNDRTTMTDSTTMSDRTTHRFHITERDHTTTRARTTVSDHSTVGDHTSSTFTALPSIMYQGVTDQQVTSTSSQTKTDQTPTMVVHGTKPSTSTVIIFTEEAGDEDTLFSTVTESMTTTPEIITKDETIIDADTVAMFVTTFAPIPDMTTPEESFEQARSEITFTHRPHTDLSSEETALPTTKLTAAVTGSPSLTTSSVEIKSAGSESSPEENTVSEKPEIDTVEETTQSLAQIQTGVLPGVTSPPSRQSPADPGAESLSVVSSSEKHEAQGEIEEVVTPTTEMPTREKPEYTTESPAGTQNQPESVATIHSIPSSVSAEEETMDYDNVSGPTLVEGEPPIKGVETTTSAETRLDLGHTIVGETIEIAGIHSCTEKICLNGGSCYRRGSLPSCSCAPGYSGDHCETDIDECQSNPCHNGATCVDGLNSFTCVCLSSYAGLYCEEDTETCDYGWHKFQGHCYKYIPQRRNWDTAERECRVQGSHLASILSHDEQQFVNRLGQDYQWIGLNDKMYENDFRWTDSTPMQYENWRPNQPDSFFSSGEDCVVMIWHEDGQWNDVPCNYHLTFTCKKGTAIHSPINHCVFFPVACNQPPLVQNTRTFGRKRSRYEINALVRYQCRDGFIQRHVPTIRCREDGRWDIPKIACISPSNFQRAFARRQSYSLFSSNKYKRRSDEAAARHHPHHRGRRERRGRRQAEYNDRHGYARLRLLRTSRA</sequence>
<dbReference type="InterPro" id="IPR050691">
    <property type="entry name" value="Hyaluronan_bind_Proteoglycan"/>
</dbReference>
<evidence type="ECO:0000313" key="20">
    <source>
        <dbReference type="Proteomes" id="UP000193380"/>
    </source>
</evidence>
<reference evidence="19" key="1">
    <citation type="journal article" date="2014" name="Nat. Commun.">
        <title>The rainbow trout genome provides novel insights into evolution after whole-genome duplication in vertebrates.</title>
        <authorList>
            <person name="Berthelot C."/>
            <person name="Brunet F."/>
            <person name="Chalopin D."/>
            <person name="Juanchich A."/>
            <person name="Bernard M."/>
            <person name="Noel B."/>
            <person name="Bento P."/>
            <person name="Da Silva C."/>
            <person name="Labadie K."/>
            <person name="Alberti A."/>
            <person name="Aury J.M."/>
            <person name="Louis A."/>
            <person name="Dehais P."/>
            <person name="Bardou P."/>
            <person name="Montfort J."/>
            <person name="Klopp C."/>
            <person name="Cabau C."/>
            <person name="Gaspin C."/>
            <person name="Thorgaard G.H."/>
            <person name="Boussaha M."/>
            <person name="Quillet E."/>
            <person name="Guyomard R."/>
            <person name="Galiana D."/>
            <person name="Bobe J."/>
            <person name="Volff J.N."/>
            <person name="Genet C."/>
            <person name="Wincker P."/>
            <person name="Jaillon O."/>
            <person name="Roest Crollius H."/>
            <person name="Guiguen Y."/>
        </authorList>
    </citation>
    <scope>NUCLEOTIDE SEQUENCE [LARGE SCALE GENOMIC DNA]</scope>
</reference>
<evidence type="ECO:0000256" key="8">
    <source>
        <dbReference type="ARBA" id="ARBA00023180"/>
    </source>
</evidence>
<evidence type="ECO:0000256" key="1">
    <source>
        <dbReference type="ARBA" id="ARBA00004316"/>
    </source>
</evidence>
<dbReference type="PROSITE" id="PS50923">
    <property type="entry name" value="SUSHI"/>
    <property type="match status" value="1"/>
</dbReference>
<evidence type="ECO:0000256" key="7">
    <source>
        <dbReference type="ARBA" id="ARBA00023157"/>
    </source>
</evidence>
<evidence type="ECO:0000313" key="19">
    <source>
        <dbReference type="EMBL" id="CDQ90600.1"/>
    </source>
</evidence>
<dbReference type="SUPFAM" id="SSF57196">
    <property type="entry name" value="EGF/Laminin"/>
    <property type="match status" value="1"/>
</dbReference>
<evidence type="ECO:0000256" key="13">
    <source>
        <dbReference type="PROSITE-ProRule" id="PRU00076"/>
    </source>
</evidence>
<feature type="domain" description="EGF-like" evidence="16">
    <location>
        <begin position="982"/>
        <end position="1018"/>
    </location>
</feature>
<feature type="compositionally biased region" description="Polar residues" evidence="15">
    <location>
        <begin position="750"/>
        <end position="788"/>
    </location>
</feature>
<dbReference type="PROSITE" id="PS00022">
    <property type="entry name" value="EGF_1"/>
    <property type="match status" value="2"/>
</dbReference>
<dbReference type="GO" id="GO:0042995">
    <property type="term" value="C:cell projection"/>
    <property type="evidence" value="ECO:0007669"/>
    <property type="project" value="UniProtKB-SubCell"/>
</dbReference>
<dbReference type="SUPFAM" id="SSF57535">
    <property type="entry name" value="Complement control module/SCR domain"/>
    <property type="match status" value="1"/>
</dbReference>
<keyword evidence="9" id="KW-0966">Cell projection</keyword>
<dbReference type="PANTHER" id="PTHR22804">
    <property type="entry name" value="AGGRECAN/VERSICAN PROTEOGLYCAN"/>
    <property type="match status" value="1"/>
</dbReference>
<reference evidence="19" key="2">
    <citation type="submission" date="2014-03" db="EMBL/GenBank/DDBJ databases">
        <authorList>
            <person name="Genoscope - CEA"/>
        </authorList>
    </citation>
    <scope>NUCLEOTIDE SEQUENCE</scope>
</reference>
<feature type="region of interest" description="Disordered" evidence="15">
    <location>
        <begin position="246"/>
        <end position="275"/>
    </location>
</feature>
<evidence type="ECO:0000256" key="3">
    <source>
        <dbReference type="ARBA" id="ARBA00022525"/>
    </source>
</evidence>
<dbReference type="PROSITE" id="PS50026">
    <property type="entry name" value="EGF_3"/>
    <property type="match status" value="2"/>
</dbReference>
<dbReference type="GO" id="GO:1901222">
    <property type="term" value="P:regulation of non-canonical NF-kappaB signal transduction"/>
    <property type="evidence" value="ECO:0007669"/>
    <property type="project" value="UniProtKB-ARBA"/>
</dbReference>
<feature type="disulfide bond" evidence="13">
    <location>
        <begin position="970"/>
        <end position="979"/>
    </location>
</feature>
<evidence type="ECO:0000256" key="9">
    <source>
        <dbReference type="ARBA" id="ARBA00023273"/>
    </source>
</evidence>
<evidence type="ECO:0000256" key="11">
    <source>
        <dbReference type="ARBA" id="ARBA00043896"/>
    </source>
</evidence>
<dbReference type="InterPro" id="IPR018378">
    <property type="entry name" value="C-type_lectin_CS"/>
</dbReference>
<dbReference type="Gene3D" id="2.10.25.10">
    <property type="entry name" value="Laminin"/>
    <property type="match status" value="2"/>
</dbReference>
<evidence type="ECO:0000256" key="4">
    <source>
        <dbReference type="ARBA" id="ARBA00022530"/>
    </source>
</evidence>
<accession>A0A060YN93</accession>
<dbReference type="Proteomes" id="UP000193380">
    <property type="component" value="Unassembled WGS sequence"/>
</dbReference>
<dbReference type="InterPro" id="IPR035976">
    <property type="entry name" value="Sushi/SCR/CCP_sf"/>
</dbReference>
<dbReference type="FunFam" id="2.10.25.10:FF:000472">
    <property type="entry name" value="Uncharacterized protein, isoform A"/>
    <property type="match status" value="1"/>
</dbReference>
<dbReference type="CDD" id="cd00033">
    <property type="entry name" value="CCP"/>
    <property type="match status" value="1"/>
</dbReference>
<dbReference type="GO" id="GO:0060218">
    <property type="term" value="P:hematopoietic stem cell differentiation"/>
    <property type="evidence" value="ECO:0007669"/>
    <property type="project" value="UniProtKB-ARBA"/>
</dbReference>
<keyword evidence="4" id="KW-0272">Extracellular matrix</keyword>
<dbReference type="PANTHER" id="PTHR22804:SF6">
    <property type="entry name" value="VERSICAN CORE PROTEIN"/>
    <property type="match status" value="1"/>
</dbReference>
<dbReference type="GO" id="GO:0002052">
    <property type="term" value="P:positive regulation of neuroblast proliferation"/>
    <property type="evidence" value="ECO:0007669"/>
    <property type="project" value="TreeGrafter"/>
</dbReference>
<dbReference type="GO" id="GO:0016020">
    <property type="term" value="C:membrane"/>
    <property type="evidence" value="ECO:0007669"/>
    <property type="project" value="UniProtKB-ARBA"/>
</dbReference>
<feature type="region of interest" description="Disordered" evidence="15">
    <location>
        <begin position="518"/>
        <end position="623"/>
    </location>
</feature>
<keyword evidence="6" id="KW-0677">Repeat</keyword>
<evidence type="ECO:0000259" key="18">
    <source>
        <dbReference type="PROSITE" id="PS50923"/>
    </source>
</evidence>
<dbReference type="SMART" id="SM00034">
    <property type="entry name" value="CLECT"/>
    <property type="match status" value="1"/>
</dbReference>
<proteinExistence type="predicted"/>
<feature type="disulfide bond" evidence="14">
    <location>
        <begin position="1164"/>
        <end position="1207"/>
    </location>
</feature>
<feature type="compositionally biased region" description="Acidic residues" evidence="15">
    <location>
        <begin position="544"/>
        <end position="555"/>
    </location>
</feature>
<keyword evidence="14" id="KW-0768">Sushi</keyword>
<dbReference type="PROSITE" id="PS01186">
    <property type="entry name" value="EGF_2"/>
    <property type="match status" value="1"/>
</dbReference>
<dbReference type="PROSITE" id="PS00010">
    <property type="entry name" value="ASX_HYDROXYL"/>
    <property type="match status" value="1"/>
</dbReference>
<dbReference type="STRING" id="8022.A0A060YN93"/>
<dbReference type="Gene3D" id="2.10.70.10">
    <property type="entry name" value="Complement Module, domain 1"/>
    <property type="match status" value="1"/>
</dbReference>
<comment type="function">
    <text evidence="11">May play a role in intercellular signaling and in connecting cells with the extracellular matrix. May take part in the regulation of cell motility, growth and differentiation. Binds hyaluronic acid.</text>
</comment>
<dbReference type="GO" id="GO:0072534">
    <property type="term" value="C:perineuronal net"/>
    <property type="evidence" value="ECO:0007669"/>
    <property type="project" value="TreeGrafter"/>
</dbReference>
<feature type="region of interest" description="Disordered" evidence="15">
    <location>
        <begin position="78"/>
        <end position="210"/>
    </location>
</feature>
<evidence type="ECO:0000256" key="10">
    <source>
        <dbReference type="ARBA" id="ARBA00023290"/>
    </source>
</evidence>
<feature type="compositionally biased region" description="Basic residues" evidence="15">
    <location>
        <begin position="1254"/>
        <end position="1268"/>
    </location>
</feature>
<feature type="compositionally biased region" description="Low complexity" evidence="15">
    <location>
        <begin position="121"/>
        <end position="150"/>
    </location>
</feature>
<feature type="compositionally biased region" description="Polar residues" evidence="15">
    <location>
        <begin position="151"/>
        <end position="167"/>
    </location>
</feature>
<feature type="compositionally biased region" description="Polar residues" evidence="15">
    <location>
        <begin position="518"/>
        <end position="531"/>
    </location>
</feature>
<feature type="region of interest" description="Disordered" evidence="15">
    <location>
        <begin position="1247"/>
        <end position="1273"/>
    </location>
</feature>
<organism evidence="19 20">
    <name type="scientific">Oncorhynchus mykiss</name>
    <name type="common">Rainbow trout</name>
    <name type="synonym">Salmo gairdneri</name>
    <dbReference type="NCBI Taxonomy" id="8022"/>
    <lineage>
        <taxon>Eukaryota</taxon>
        <taxon>Metazoa</taxon>
        <taxon>Chordata</taxon>
        <taxon>Craniata</taxon>
        <taxon>Vertebrata</taxon>
        <taxon>Euteleostomi</taxon>
        <taxon>Actinopterygii</taxon>
        <taxon>Neopterygii</taxon>
        <taxon>Teleostei</taxon>
        <taxon>Protacanthopterygii</taxon>
        <taxon>Salmoniformes</taxon>
        <taxon>Salmonidae</taxon>
        <taxon>Salmoninae</taxon>
        <taxon>Oncorhynchus</taxon>
    </lineage>
</organism>
<dbReference type="PROSITE" id="PS50041">
    <property type="entry name" value="C_TYPE_LECTIN_2"/>
    <property type="match status" value="1"/>
</dbReference>
<dbReference type="SMART" id="SM00032">
    <property type="entry name" value="CCP"/>
    <property type="match status" value="1"/>
</dbReference>
<protein>
    <recommendedName>
        <fullName evidence="12">PG-M</fullName>
    </recommendedName>
</protein>
<keyword evidence="13" id="KW-0245">EGF-like domain</keyword>
<comment type="subcellular location">
    <subcellularLocation>
        <location evidence="1">Cell projection</location>
    </subcellularLocation>
    <subcellularLocation>
        <location evidence="2">Secreted</location>
        <location evidence="2">Extracellular space</location>
        <location evidence="2">Extracellular matrix</location>
    </subcellularLocation>
</comment>
<dbReference type="GO" id="GO:0007417">
    <property type="term" value="P:central nervous system development"/>
    <property type="evidence" value="ECO:0007669"/>
    <property type="project" value="TreeGrafter"/>
</dbReference>
<feature type="compositionally biased region" description="Polar residues" evidence="15">
    <location>
        <begin position="196"/>
        <end position="210"/>
    </location>
</feature>
<dbReference type="Pfam" id="PF00059">
    <property type="entry name" value="Lectin_C"/>
    <property type="match status" value="1"/>
</dbReference>
<keyword evidence="10" id="KW-0373">Hyaluronic acid</keyword>
<name>A0A060YN93_ONCMY</name>
<evidence type="ECO:0000256" key="14">
    <source>
        <dbReference type="PROSITE-ProRule" id="PRU00302"/>
    </source>
</evidence>
<evidence type="ECO:0000256" key="6">
    <source>
        <dbReference type="ARBA" id="ARBA00022737"/>
    </source>
</evidence>